<feature type="region of interest" description="Disordered" evidence="1">
    <location>
        <begin position="351"/>
        <end position="411"/>
    </location>
</feature>
<proteinExistence type="predicted"/>
<dbReference type="Proteomes" id="UP000309130">
    <property type="component" value="Segment"/>
</dbReference>
<protein>
    <submittedName>
        <fullName evidence="2">Putative prohead core protease</fullName>
    </submittedName>
</protein>
<name>A0A482MIE6_9CAUD</name>
<evidence type="ECO:0000313" key="3">
    <source>
        <dbReference type="Proteomes" id="UP000309130"/>
    </source>
</evidence>
<evidence type="ECO:0000313" key="2">
    <source>
        <dbReference type="EMBL" id="QBQ72337.1"/>
    </source>
</evidence>
<dbReference type="EMBL" id="MK618717">
    <property type="protein sequence ID" value="QBQ72337.1"/>
    <property type="molecule type" value="Genomic_DNA"/>
</dbReference>
<keyword evidence="3" id="KW-1185">Reference proteome</keyword>
<gene>
    <name evidence="2" type="ORF">CPT_MTx_031</name>
</gene>
<evidence type="ECO:0000256" key="1">
    <source>
        <dbReference type="SAM" id="MobiDB-lite"/>
    </source>
</evidence>
<dbReference type="Pfam" id="PF09979">
    <property type="entry name" value="DUF2213"/>
    <property type="match status" value="1"/>
</dbReference>
<dbReference type="GO" id="GO:0008233">
    <property type="term" value="F:peptidase activity"/>
    <property type="evidence" value="ECO:0007669"/>
    <property type="project" value="UniProtKB-KW"/>
</dbReference>
<reference evidence="3" key="1">
    <citation type="submission" date="2019-03" db="EMBL/GenBank/DDBJ databases">
        <title>Complete Genome Sequence of Serratia marcescens Myophage MTx.</title>
        <authorList>
            <person name="Graham K."/>
            <person name="Freeman M."/>
            <person name="Newkirk H."/>
            <person name="Liu M."/>
            <person name="Ramsey J."/>
            <person name="Cahill J."/>
        </authorList>
    </citation>
    <scope>NUCLEOTIDE SEQUENCE [LARGE SCALE GENOMIC DNA]</scope>
</reference>
<keyword evidence="2" id="KW-0645">Protease</keyword>
<accession>A0A482MIE6</accession>
<dbReference type="InterPro" id="IPR016913">
    <property type="entry name" value="UCP029215"/>
</dbReference>
<dbReference type="GO" id="GO:0006508">
    <property type="term" value="P:proteolysis"/>
    <property type="evidence" value="ECO:0007669"/>
    <property type="project" value="UniProtKB-KW"/>
</dbReference>
<keyword evidence="2" id="KW-0378">Hydrolase</keyword>
<feature type="region of interest" description="Disordered" evidence="1">
    <location>
        <begin position="264"/>
        <end position="330"/>
    </location>
</feature>
<sequence>MTCASNIWRGHSEKHTNNCLPFDTRIDIIQCVELYEIIMMPNTARELDDNGYLVVRGCPLSSFGIFDYSARQVGLPGDPNRIVKVYRPESAVSEPEAIDSFKNVPFINEHEMLHGTDETEGAAPEEKGVDGILTSNVYYDKPWMRGDIKVFSRSVKRELQKGKSDLSLGYGCQFEHKPGIWNGQPYEVIQTRLRGNHIALVGEGRVPGARVLDGLVFDHLSFESVKPYEDESMPIPVKKKVGDNAVEQLKALIPALQQFLNEEAQEPEHQEAANPGEATEAQTPDVAEEPDGGEMPDQKPESAETVEAGEQPQPGDAPTTVEEAPGGEGDALSQLIPQIKALLAELESAVPGGDTVDEGMTNEPSAEDAVEGIKGLQESSNPGAQVCADDETTTETPKASPGPSAGTHAHAGDSSLQHFYADVAIKNRLYDRLSKVVGAFDHAAMDSAKVVDYGVAKLKLKVGDSKAFDVLNAHLDGIELAQRKAADSILKRNSMDSAAAAPEIESYIKGE</sequence>
<organism evidence="2 3">
    <name type="scientific">Serratia phage MTx</name>
    <dbReference type="NCBI Taxonomy" id="2557553"/>
    <lineage>
        <taxon>Viruses</taxon>
        <taxon>Duplodnaviria</taxon>
        <taxon>Heunggongvirae</taxon>
        <taxon>Uroviricota</taxon>
        <taxon>Caudoviricetes</taxon>
        <taxon>Lindbergviridae</taxon>
        <taxon>Myosmarvirus</taxon>
        <taxon>Myosmarvirus MTx</taxon>
    </lineage>
</organism>